<dbReference type="CDD" id="cd07093">
    <property type="entry name" value="ALDH_F8_HMSADH"/>
    <property type="match status" value="1"/>
</dbReference>
<dbReference type="NCBIfam" id="TIGR02299">
    <property type="entry name" value="HpaE"/>
    <property type="match status" value="1"/>
</dbReference>
<evidence type="ECO:0000256" key="5">
    <source>
        <dbReference type="RuleBase" id="RU003345"/>
    </source>
</evidence>
<dbReference type="GO" id="GO:0018480">
    <property type="term" value="F:5-carboxymethyl-2-hydroxymuconic-semialdehyde dehydrogenase activity"/>
    <property type="evidence" value="ECO:0007669"/>
    <property type="project" value="InterPro"/>
</dbReference>
<dbReference type="Gene3D" id="3.40.605.10">
    <property type="entry name" value="Aldehyde Dehydrogenase, Chain A, domain 1"/>
    <property type="match status" value="1"/>
</dbReference>
<dbReference type="PROSITE" id="PS00687">
    <property type="entry name" value="ALDEHYDE_DEHYDR_GLU"/>
    <property type="match status" value="1"/>
</dbReference>
<dbReference type="AlphaFoldDB" id="A0A2A5INB6"/>
<dbReference type="Gene3D" id="3.40.309.10">
    <property type="entry name" value="Aldehyde Dehydrogenase, Chain A, domain 2"/>
    <property type="match status" value="1"/>
</dbReference>
<reference evidence="7 8" key="1">
    <citation type="submission" date="2017-06" db="EMBL/GenBank/DDBJ databases">
        <title>Draft Genome Sequence of Bacillus sp Strain 36R Isolated from saline sediment at Atanasia, Sonora, Mexico.</title>
        <authorList>
            <person name="Sanchez Diaz R."/>
            <person name="Quiroz Macias M.E."/>
            <person name="Ibarra Gamez J.C."/>
            <person name="Enciso Ibarra J."/>
            <person name="Gomez Gil B."/>
            <person name="Galaviz Silva L."/>
        </authorList>
    </citation>
    <scope>NUCLEOTIDE SEQUENCE [LARGE SCALE GENOMIC DNA]</scope>
    <source>
        <strain evidence="7 8">36R_ATNSAL</strain>
    </source>
</reference>
<feature type="domain" description="Aldehyde dehydrogenase" evidence="6">
    <location>
        <begin position="34"/>
        <end position="490"/>
    </location>
</feature>
<evidence type="ECO:0000256" key="4">
    <source>
        <dbReference type="PROSITE-ProRule" id="PRU10007"/>
    </source>
</evidence>
<comment type="caution">
    <text evidence="7">The sequence shown here is derived from an EMBL/GenBank/DDBJ whole genome shotgun (WGS) entry which is preliminary data.</text>
</comment>
<dbReference type="InterPro" id="IPR016160">
    <property type="entry name" value="Ald_DH_CS_CYS"/>
</dbReference>
<dbReference type="FunFam" id="3.40.605.10:FF:000007">
    <property type="entry name" value="NAD/NADP-dependent betaine aldehyde dehydrogenase"/>
    <property type="match status" value="1"/>
</dbReference>
<dbReference type="Pfam" id="PF00171">
    <property type="entry name" value="Aldedh"/>
    <property type="match status" value="1"/>
</dbReference>
<proteinExistence type="inferred from homology"/>
<evidence type="ECO:0000256" key="2">
    <source>
        <dbReference type="ARBA" id="ARBA00023002"/>
    </source>
</evidence>
<comment type="similarity">
    <text evidence="1 5">Belongs to the aldehyde dehydrogenase family.</text>
</comment>
<dbReference type="Proteomes" id="UP000228754">
    <property type="component" value="Unassembled WGS sequence"/>
</dbReference>
<dbReference type="FunFam" id="3.40.309.10:FF:000012">
    <property type="entry name" value="Betaine aldehyde dehydrogenase"/>
    <property type="match status" value="1"/>
</dbReference>
<sequence>MKQHQYTAQASKGHQTVDDIELYINGEFAEALDGNTFKNINPFTNEVINRVASGKEADIQKAVAAAREAFVSGPWGSMKVAERMAYINRIADVIDEEIEEIALLEALDTGLPISQTKKMTARAAENFRFYARMVQTKLHGEAYPVDGEFINYTVYQPLGVVGLITPWNAPFMLETWKVAPALATGNTVVLKPAELSPLTANKLAQVIHKAGLPKGVFNIVHGFGETAGASLVAHPDVEAVSFTGETTTGSTIIKNAADTLKKTSMELGGKSPLIVFDDADVERALDAAIWGIFSFNGERCTANSRVFLHKAIKDHFVQALKERVNNIVIGDPMDSSTQLGPLIGKVHYEKVASYIKLAQEEGCEVVQGEIPVDCQSGYFIPPTLLLNANNSMKIAQEEIFGPVMTVIEFETEEEVIEMANDIKYGLAGYVWTNDIKKGHRVAQAVDAGMLWVNAQNVRDLRTPFGGTKASGIGREGGHYAIFEFYTEPKVIHISISDHHIPQFGKKKS</sequence>
<dbReference type="PANTHER" id="PTHR43720">
    <property type="entry name" value="2-AMINOMUCONIC SEMIALDEHYDE DEHYDROGENASE"/>
    <property type="match status" value="1"/>
</dbReference>
<dbReference type="OrthoDB" id="9762913at2"/>
<dbReference type="SUPFAM" id="SSF53720">
    <property type="entry name" value="ALDH-like"/>
    <property type="match status" value="1"/>
</dbReference>
<organism evidence="7 8">
    <name type="scientific">Bacillus pumilus</name>
    <name type="common">Bacillus mesentericus</name>
    <dbReference type="NCBI Taxonomy" id="1408"/>
    <lineage>
        <taxon>Bacteria</taxon>
        <taxon>Bacillati</taxon>
        <taxon>Bacillota</taxon>
        <taxon>Bacilli</taxon>
        <taxon>Bacillales</taxon>
        <taxon>Bacillaceae</taxon>
        <taxon>Bacillus</taxon>
    </lineage>
</organism>
<keyword evidence="3" id="KW-0520">NAD</keyword>
<dbReference type="InterPro" id="IPR015590">
    <property type="entry name" value="Aldehyde_DH_dom"/>
</dbReference>
<dbReference type="EMBL" id="NKHG01000118">
    <property type="protein sequence ID" value="PCK18596.1"/>
    <property type="molecule type" value="Genomic_DNA"/>
</dbReference>
<dbReference type="InterPro" id="IPR029510">
    <property type="entry name" value="Ald_DH_CS_GLU"/>
</dbReference>
<dbReference type="PROSITE" id="PS00070">
    <property type="entry name" value="ALDEHYDE_DEHYDR_CYS"/>
    <property type="match status" value="1"/>
</dbReference>
<gene>
    <name evidence="7" type="primary">hpaE</name>
    <name evidence="7" type="ORF">CEY02_18800</name>
</gene>
<dbReference type="InterPro" id="IPR016161">
    <property type="entry name" value="Ald_DH/histidinol_DH"/>
</dbReference>
<dbReference type="InterPro" id="IPR016162">
    <property type="entry name" value="Ald_DH_N"/>
</dbReference>
<evidence type="ECO:0000256" key="3">
    <source>
        <dbReference type="ARBA" id="ARBA00023027"/>
    </source>
</evidence>
<dbReference type="InterPro" id="IPR011985">
    <property type="entry name" value="DH_HpaE"/>
</dbReference>
<accession>A0A2A5INB6</accession>
<keyword evidence="2 5" id="KW-0560">Oxidoreductase</keyword>
<dbReference type="PANTHER" id="PTHR43720:SF2">
    <property type="entry name" value="2-AMINOMUCONIC SEMIALDEHYDE DEHYDROGENASE"/>
    <property type="match status" value="1"/>
</dbReference>
<protein>
    <submittedName>
        <fullName evidence="7">5-carboxymethyl-2-hydroxymuconate semialdehyde dehydrogenase</fullName>
    </submittedName>
</protein>
<feature type="active site" evidence="4">
    <location>
        <position position="266"/>
    </location>
</feature>
<dbReference type="GO" id="GO:1901023">
    <property type="term" value="P:4-hydroxyphenylacetate catabolic process"/>
    <property type="evidence" value="ECO:0007669"/>
    <property type="project" value="InterPro"/>
</dbReference>
<dbReference type="InterPro" id="IPR016163">
    <property type="entry name" value="Ald_DH_C"/>
</dbReference>
<evidence type="ECO:0000256" key="1">
    <source>
        <dbReference type="ARBA" id="ARBA00009986"/>
    </source>
</evidence>
<evidence type="ECO:0000313" key="8">
    <source>
        <dbReference type="Proteomes" id="UP000228754"/>
    </source>
</evidence>
<name>A0A2A5INB6_BACPU</name>
<evidence type="ECO:0000313" key="7">
    <source>
        <dbReference type="EMBL" id="PCK18596.1"/>
    </source>
</evidence>
<evidence type="ECO:0000259" key="6">
    <source>
        <dbReference type="Pfam" id="PF00171"/>
    </source>
</evidence>